<dbReference type="Gene3D" id="3.30.1490.20">
    <property type="entry name" value="ATP-grasp fold, A domain"/>
    <property type="match status" value="1"/>
</dbReference>
<accession>A0A9D1KLF2</accession>
<dbReference type="InterPro" id="IPR011095">
    <property type="entry name" value="Dala_Dala_lig_C"/>
</dbReference>
<dbReference type="PANTHER" id="PTHR23132">
    <property type="entry name" value="D-ALANINE--D-ALANINE LIGASE"/>
    <property type="match status" value="1"/>
</dbReference>
<evidence type="ECO:0000259" key="14">
    <source>
        <dbReference type="PROSITE" id="PS50975"/>
    </source>
</evidence>
<dbReference type="InterPro" id="IPR011761">
    <property type="entry name" value="ATP-grasp"/>
</dbReference>
<dbReference type="GO" id="GO:0071555">
    <property type="term" value="P:cell wall organization"/>
    <property type="evidence" value="ECO:0007669"/>
    <property type="project" value="UniProtKB-KW"/>
</dbReference>
<evidence type="ECO:0000256" key="9">
    <source>
        <dbReference type="ARBA" id="ARBA00022960"/>
    </source>
</evidence>
<comment type="similarity">
    <text evidence="3">Belongs to the D-alanine--D-alanine ligase family.</text>
</comment>
<keyword evidence="9" id="KW-0133">Cell shape</keyword>
<dbReference type="GO" id="GO:0046872">
    <property type="term" value="F:metal ion binding"/>
    <property type="evidence" value="ECO:0007669"/>
    <property type="project" value="UniProtKB-KW"/>
</dbReference>
<keyword evidence="11" id="KW-0464">Manganese</keyword>
<dbReference type="Proteomes" id="UP000886842">
    <property type="component" value="Unassembled WGS sequence"/>
</dbReference>
<keyword evidence="10" id="KW-0573">Peptidoglycan synthesis</keyword>
<gene>
    <name evidence="15" type="ORF">IAA98_06345</name>
</gene>
<dbReference type="Gene3D" id="3.30.470.20">
    <property type="entry name" value="ATP-grasp fold, B domain"/>
    <property type="match status" value="1"/>
</dbReference>
<dbReference type="PANTHER" id="PTHR23132:SF25">
    <property type="entry name" value="D-ALANINE--D-ALANINE LIGASE A"/>
    <property type="match status" value="1"/>
</dbReference>
<feature type="domain" description="ATP-grasp" evidence="14">
    <location>
        <begin position="4"/>
        <end position="179"/>
    </location>
</feature>
<evidence type="ECO:0000256" key="10">
    <source>
        <dbReference type="ARBA" id="ARBA00022984"/>
    </source>
</evidence>
<keyword evidence="4" id="KW-0436">Ligase</keyword>
<evidence type="ECO:0000313" key="15">
    <source>
        <dbReference type="EMBL" id="HIT75184.1"/>
    </source>
</evidence>
<evidence type="ECO:0000256" key="5">
    <source>
        <dbReference type="ARBA" id="ARBA00022723"/>
    </source>
</evidence>
<reference evidence="15" key="1">
    <citation type="submission" date="2020-10" db="EMBL/GenBank/DDBJ databases">
        <authorList>
            <person name="Gilroy R."/>
        </authorList>
    </citation>
    <scope>NUCLEOTIDE SEQUENCE</scope>
    <source>
        <strain evidence="15">ChiGjej1B1-24693</strain>
    </source>
</reference>
<dbReference type="FunFam" id="3.30.470.20:FF:000008">
    <property type="entry name" value="D-alanine--D-alanine ligase"/>
    <property type="match status" value="1"/>
</dbReference>
<dbReference type="EMBL" id="DVLP01000194">
    <property type="protein sequence ID" value="HIT75184.1"/>
    <property type="molecule type" value="Genomic_DNA"/>
</dbReference>
<keyword evidence="6 13" id="KW-0547">Nucleotide-binding</keyword>
<evidence type="ECO:0000256" key="12">
    <source>
        <dbReference type="ARBA" id="ARBA00023316"/>
    </source>
</evidence>
<evidence type="ECO:0000256" key="7">
    <source>
        <dbReference type="ARBA" id="ARBA00022840"/>
    </source>
</evidence>
<evidence type="ECO:0000256" key="8">
    <source>
        <dbReference type="ARBA" id="ARBA00022842"/>
    </source>
</evidence>
<comment type="caution">
    <text evidence="15">The sequence shown here is derived from an EMBL/GenBank/DDBJ whole genome shotgun (WGS) entry which is preliminary data.</text>
</comment>
<dbReference type="GO" id="GO:0008716">
    <property type="term" value="F:D-alanine-D-alanine ligase activity"/>
    <property type="evidence" value="ECO:0007669"/>
    <property type="project" value="InterPro"/>
</dbReference>
<keyword evidence="7 13" id="KW-0067">ATP-binding</keyword>
<evidence type="ECO:0000256" key="11">
    <source>
        <dbReference type="ARBA" id="ARBA00023211"/>
    </source>
</evidence>
<protein>
    <submittedName>
        <fullName evidence="15">ATP-grasp domain-containing protein</fullName>
    </submittedName>
</protein>
<dbReference type="PROSITE" id="PS00844">
    <property type="entry name" value="DALA_DALA_LIGASE_2"/>
    <property type="match status" value="1"/>
</dbReference>
<dbReference type="InterPro" id="IPR013815">
    <property type="entry name" value="ATP_grasp_subdomain_1"/>
</dbReference>
<evidence type="ECO:0000256" key="4">
    <source>
        <dbReference type="ARBA" id="ARBA00022598"/>
    </source>
</evidence>
<name>A0A9D1KLF2_9ACTN</name>
<keyword evidence="12" id="KW-0961">Cell wall biogenesis/degradation</keyword>
<comment type="cofactor">
    <cofactor evidence="2">
        <name>Mg(2+)</name>
        <dbReference type="ChEBI" id="CHEBI:18420"/>
    </cofactor>
</comment>
<evidence type="ECO:0000313" key="16">
    <source>
        <dbReference type="Proteomes" id="UP000886842"/>
    </source>
</evidence>
<proteinExistence type="inferred from homology"/>
<comment type="cofactor">
    <cofactor evidence="1">
        <name>Mn(2+)</name>
        <dbReference type="ChEBI" id="CHEBI:29035"/>
    </cofactor>
</comment>
<dbReference type="PROSITE" id="PS50975">
    <property type="entry name" value="ATP_GRASP"/>
    <property type="match status" value="1"/>
</dbReference>
<evidence type="ECO:0000256" key="3">
    <source>
        <dbReference type="ARBA" id="ARBA00010871"/>
    </source>
</evidence>
<organism evidence="15 16">
    <name type="scientific">Candidatus Avipropionibacterium avicola</name>
    <dbReference type="NCBI Taxonomy" id="2840701"/>
    <lineage>
        <taxon>Bacteria</taxon>
        <taxon>Bacillati</taxon>
        <taxon>Actinomycetota</taxon>
        <taxon>Actinomycetes</taxon>
        <taxon>Propionibacteriales</taxon>
        <taxon>Propionibacteriaceae</taxon>
        <taxon>Propionibacteriaceae incertae sedis</taxon>
        <taxon>Candidatus Avipropionibacterium</taxon>
    </lineage>
</organism>
<keyword evidence="8" id="KW-0460">Magnesium</keyword>
<evidence type="ECO:0000256" key="1">
    <source>
        <dbReference type="ARBA" id="ARBA00001936"/>
    </source>
</evidence>
<evidence type="ECO:0000256" key="2">
    <source>
        <dbReference type="ARBA" id="ARBA00001946"/>
    </source>
</evidence>
<dbReference type="GO" id="GO:0005829">
    <property type="term" value="C:cytosol"/>
    <property type="evidence" value="ECO:0007669"/>
    <property type="project" value="TreeGrafter"/>
</dbReference>
<dbReference type="GO" id="GO:0005524">
    <property type="term" value="F:ATP binding"/>
    <property type="evidence" value="ECO:0007669"/>
    <property type="project" value="UniProtKB-UniRule"/>
</dbReference>
<dbReference type="GO" id="GO:0009252">
    <property type="term" value="P:peptidoglycan biosynthetic process"/>
    <property type="evidence" value="ECO:0007669"/>
    <property type="project" value="UniProtKB-KW"/>
</dbReference>
<keyword evidence="5" id="KW-0479">Metal-binding</keyword>
<feature type="non-terminal residue" evidence="15">
    <location>
        <position position="1"/>
    </location>
</feature>
<reference evidence="15" key="2">
    <citation type="journal article" date="2021" name="PeerJ">
        <title>Extensive microbial diversity within the chicken gut microbiome revealed by metagenomics and culture.</title>
        <authorList>
            <person name="Gilroy R."/>
            <person name="Ravi A."/>
            <person name="Getino M."/>
            <person name="Pursley I."/>
            <person name="Horton D.L."/>
            <person name="Alikhan N.F."/>
            <person name="Baker D."/>
            <person name="Gharbi K."/>
            <person name="Hall N."/>
            <person name="Watson M."/>
            <person name="Adriaenssens E.M."/>
            <person name="Foster-Nyarko E."/>
            <person name="Jarju S."/>
            <person name="Secka A."/>
            <person name="Antonio M."/>
            <person name="Oren A."/>
            <person name="Chaudhuri R.R."/>
            <person name="La Ragione R."/>
            <person name="Hildebrand F."/>
            <person name="Pallen M.J."/>
        </authorList>
    </citation>
    <scope>NUCLEOTIDE SEQUENCE</scope>
    <source>
        <strain evidence="15">ChiGjej1B1-24693</strain>
    </source>
</reference>
<dbReference type="InterPro" id="IPR000291">
    <property type="entry name" value="D-Ala_lig_Van_CS"/>
</dbReference>
<sequence length="189" mass="20481">SVGELTFPVFVKPARAGSSFGINKVGSPRDLHPAVEFARRYDPKVIVEQGFIGSRELECGVLETADGPRASVVAEIRADTESGFYDFEAKYLPGEEVHADIPAGIPAEVSARVRELSVAVFESLGCEGLARVDFFLTATGELFCNEINTMPGFTTTSMYPQMWAAAGMDYAELVDTLVQQGLQRPLGLR</sequence>
<dbReference type="AlphaFoldDB" id="A0A9D1KLF2"/>
<dbReference type="Pfam" id="PF07478">
    <property type="entry name" value="Dala_Dala_lig_C"/>
    <property type="match status" value="1"/>
</dbReference>
<evidence type="ECO:0000256" key="6">
    <source>
        <dbReference type="ARBA" id="ARBA00022741"/>
    </source>
</evidence>
<dbReference type="SUPFAM" id="SSF56059">
    <property type="entry name" value="Glutathione synthetase ATP-binding domain-like"/>
    <property type="match status" value="1"/>
</dbReference>
<dbReference type="GO" id="GO:0008360">
    <property type="term" value="P:regulation of cell shape"/>
    <property type="evidence" value="ECO:0007669"/>
    <property type="project" value="UniProtKB-KW"/>
</dbReference>
<evidence type="ECO:0000256" key="13">
    <source>
        <dbReference type="PROSITE-ProRule" id="PRU00409"/>
    </source>
</evidence>